<proteinExistence type="inferred from homology"/>
<dbReference type="RefSeq" id="WP_281760648.1">
    <property type="nucleotide sequence ID" value="NZ_AP026709.1"/>
</dbReference>
<keyword evidence="5 7" id="KW-1133">Transmembrane helix</keyword>
<dbReference type="InterPro" id="IPR011066">
    <property type="entry name" value="MscS_channel_C_sf"/>
</dbReference>
<comment type="subcellular location">
    <subcellularLocation>
        <location evidence="1">Cell membrane</location>
        <topology evidence="1">Multi-pass membrane protein</topology>
    </subcellularLocation>
</comment>
<feature type="domain" description="Mechanosensitive ion channel MscS C-terminal" evidence="9">
    <location>
        <begin position="326"/>
        <end position="410"/>
    </location>
</feature>
<evidence type="ECO:0000256" key="2">
    <source>
        <dbReference type="ARBA" id="ARBA00008017"/>
    </source>
</evidence>
<keyword evidence="6 7" id="KW-0472">Membrane</keyword>
<comment type="similarity">
    <text evidence="2">Belongs to the MscS (TC 1.A.23) family.</text>
</comment>
<keyword evidence="11" id="KW-1185">Reference proteome</keyword>
<evidence type="ECO:0000313" key="10">
    <source>
        <dbReference type="EMBL" id="BDQ38142.1"/>
    </source>
</evidence>
<keyword evidence="4 7" id="KW-0812">Transmembrane</keyword>
<evidence type="ECO:0000313" key="11">
    <source>
        <dbReference type="Proteomes" id="UP001317742"/>
    </source>
</evidence>
<evidence type="ECO:0000256" key="1">
    <source>
        <dbReference type="ARBA" id="ARBA00004651"/>
    </source>
</evidence>
<protein>
    <submittedName>
        <fullName evidence="10">Mechanosensitive ion channel protein</fullName>
    </submittedName>
</protein>
<feature type="domain" description="Mechanosensitive ion channel MscS" evidence="8">
    <location>
        <begin position="252"/>
        <end position="319"/>
    </location>
</feature>
<feature type="transmembrane region" description="Helical" evidence="7">
    <location>
        <begin position="164"/>
        <end position="190"/>
    </location>
</feature>
<dbReference type="InterPro" id="IPR052702">
    <property type="entry name" value="MscS-like_channel"/>
</dbReference>
<evidence type="ECO:0000259" key="8">
    <source>
        <dbReference type="Pfam" id="PF00924"/>
    </source>
</evidence>
<organism evidence="10 11">
    <name type="scientific">Pseudodesulfovibrio nedwellii</name>
    <dbReference type="NCBI Taxonomy" id="2973072"/>
    <lineage>
        <taxon>Bacteria</taxon>
        <taxon>Pseudomonadati</taxon>
        <taxon>Thermodesulfobacteriota</taxon>
        <taxon>Desulfovibrionia</taxon>
        <taxon>Desulfovibrionales</taxon>
        <taxon>Desulfovibrionaceae</taxon>
    </lineage>
</organism>
<dbReference type="InterPro" id="IPR010920">
    <property type="entry name" value="LSM_dom_sf"/>
</dbReference>
<name>A0ABN6S4M7_9BACT</name>
<feature type="transmembrane region" description="Helical" evidence="7">
    <location>
        <begin position="211"/>
        <end position="230"/>
    </location>
</feature>
<reference evidence="10 11" key="1">
    <citation type="submission" date="2022-08" db="EMBL/GenBank/DDBJ databases">
        <title>Genome Sequence of the sulphate-reducing bacterium, Pseudodesulfovibrio sp. SYK.</title>
        <authorList>
            <person name="Kondo R."/>
            <person name="Kataoka T."/>
        </authorList>
    </citation>
    <scope>NUCLEOTIDE SEQUENCE [LARGE SCALE GENOMIC DNA]</scope>
    <source>
        <strain evidence="10 11">SYK</strain>
    </source>
</reference>
<sequence length="436" mass="47512">MQEKIEFAIKFLSDWLHSTVLTGAMLAQWGCVFGAYLLTVLLWRGLERRLFAWVDDTIKNDLGRSLLRALVDVGNVALFIVLMQVCAAIFWSMDLTPRVLDAASDLAVAWIIIRFLTSMMPNHTLARGVAVIVWTVAALSIFGLLSPITGFLEGLRITVGETSFTAFGVIKGMALAALFLQAAVIVAQFATNRINAISGLSPSVQVLMTKAVKTGLYTAAILFAMSSVGIDLTSLAIFSSALGVGIGFGLKTIFSNYVAGILLLMDKSIKPGDTIEVGTVFGVVSEMHGRYASILTRDGMEYLIPNELLISGEVINWTHKDKNVRIKIPVGIAYDSDVEKALELLITACTGVKRALRNPAPASRLIGFGDNSVDLQLRIWISDAESGVANVRSEVLLNIWNLFHEHGIEFPFPQRDLFLKSGSELSVTLENNEKSK</sequence>
<evidence type="ECO:0000256" key="5">
    <source>
        <dbReference type="ARBA" id="ARBA00022989"/>
    </source>
</evidence>
<keyword evidence="3" id="KW-1003">Cell membrane</keyword>
<evidence type="ECO:0000256" key="4">
    <source>
        <dbReference type="ARBA" id="ARBA00022692"/>
    </source>
</evidence>
<dbReference type="SUPFAM" id="SSF82861">
    <property type="entry name" value="Mechanosensitive channel protein MscS (YggB), transmembrane region"/>
    <property type="match status" value="1"/>
</dbReference>
<evidence type="ECO:0000256" key="7">
    <source>
        <dbReference type="SAM" id="Phobius"/>
    </source>
</evidence>
<dbReference type="Proteomes" id="UP001317742">
    <property type="component" value="Chromosome"/>
</dbReference>
<evidence type="ECO:0000256" key="3">
    <source>
        <dbReference type="ARBA" id="ARBA00022475"/>
    </source>
</evidence>
<dbReference type="SUPFAM" id="SSF82689">
    <property type="entry name" value="Mechanosensitive channel protein MscS (YggB), C-terminal domain"/>
    <property type="match status" value="1"/>
</dbReference>
<dbReference type="InterPro" id="IPR011014">
    <property type="entry name" value="MscS_channel_TM-2"/>
</dbReference>
<accession>A0ABN6S4M7</accession>
<dbReference type="Pfam" id="PF21082">
    <property type="entry name" value="MS_channel_3rd"/>
    <property type="match status" value="1"/>
</dbReference>
<feature type="transmembrane region" description="Helical" evidence="7">
    <location>
        <begin position="129"/>
        <end position="152"/>
    </location>
</feature>
<evidence type="ECO:0000256" key="6">
    <source>
        <dbReference type="ARBA" id="ARBA00023136"/>
    </source>
</evidence>
<dbReference type="InterPro" id="IPR006685">
    <property type="entry name" value="MscS_channel_2nd"/>
</dbReference>
<feature type="transmembrane region" description="Helical" evidence="7">
    <location>
        <begin position="20"/>
        <end position="43"/>
    </location>
</feature>
<dbReference type="SUPFAM" id="SSF50182">
    <property type="entry name" value="Sm-like ribonucleoproteins"/>
    <property type="match status" value="1"/>
</dbReference>
<dbReference type="Gene3D" id="2.30.30.60">
    <property type="match status" value="1"/>
</dbReference>
<dbReference type="Gene3D" id="1.10.287.1260">
    <property type="match status" value="1"/>
</dbReference>
<feature type="transmembrane region" description="Helical" evidence="7">
    <location>
        <begin position="236"/>
        <end position="264"/>
    </location>
</feature>
<gene>
    <name evidence="10" type="ORF">SYK_25020</name>
</gene>
<feature type="transmembrane region" description="Helical" evidence="7">
    <location>
        <begin position="69"/>
        <end position="93"/>
    </location>
</feature>
<dbReference type="Gene3D" id="3.30.70.100">
    <property type="match status" value="1"/>
</dbReference>
<dbReference type="PANTHER" id="PTHR30347:SF1">
    <property type="entry name" value="MECHANOSENSITIVE CHANNEL MSCK"/>
    <property type="match status" value="1"/>
</dbReference>
<dbReference type="Pfam" id="PF00924">
    <property type="entry name" value="MS_channel_2nd"/>
    <property type="match status" value="1"/>
</dbReference>
<dbReference type="InterPro" id="IPR023408">
    <property type="entry name" value="MscS_beta-dom_sf"/>
</dbReference>
<dbReference type="InterPro" id="IPR049278">
    <property type="entry name" value="MS_channel_C"/>
</dbReference>
<evidence type="ECO:0000259" key="9">
    <source>
        <dbReference type="Pfam" id="PF21082"/>
    </source>
</evidence>
<feature type="transmembrane region" description="Helical" evidence="7">
    <location>
        <begin position="99"/>
        <end position="117"/>
    </location>
</feature>
<dbReference type="PANTHER" id="PTHR30347">
    <property type="entry name" value="POTASSIUM CHANNEL RELATED"/>
    <property type="match status" value="1"/>
</dbReference>
<dbReference type="EMBL" id="AP026709">
    <property type="protein sequence ID" value="BDQ38142.1"/>
    <property type="molecule type" value="Genomic_DNA"/>
</dbReference>